<dbReference type="OrthoDB" id="2269034at2759"/>
<dbReference type="InterPro" id="IPR001810">
    <property type="entry name" value="F-box_dom"/>
</dbReference>
<proteinExistence type="predicted"/>
<accession>J0CV24</accession>
<dbReference type="SUPFAM" id="SSF81383">
    <property type="entry name" value="F-box domain"/>
    <property type="match status" value="1"/>
</dbReference>
<dbReference type="InParanoid" id="J0CV24"/>
<dbReference type="Pfam" id="PF12937">
    <property type="entry name" value="F-box-like"/>
    <property type="match status" value="1"/>
</dbReference>
<organism evidence="2 3">
    <name type="scientific">Auricularia subglabra (strain TFB-10046 / SS5)</name>
    <name type="common">White-rot fungus</name>
    <name type="synonym">Auricularia delicata (strain TFB10046)</name>
    <dbReference type="NCBI Taxonomy" id="717982"/>
    <lineage>
        <taxon>Eukaryota</taxon>
        <taxon>Fungi</taxon>
        <taxon>Dikarya</taxon>
        <taxon>Basidiomycota</taxon>
        <taxon>Agaricomycotina</taxon>
        <taxon>Agaricomycetes</taxon>
        <taxon>Auriculariales</taxon>
        <taxon>Auriculariaceae</taxon>
        <taxon>Auricularia</taxon>
    </lineage>
</organism>
<reference evidence="3" key="1">
    <citation type="journal article" date="2012" name="Science">
        <title>The Paleozoic origin of enzymatic lignin decomposition reconstructed from 31 fungal genomes.</title>
        <authorList>
            <person name="Floudas D."/>
            <person name="Binder M."/>
            <person name="Riley R."/>
            <person name="Barry K."/>
            <person name="Blanchette R.A."/>
            <person name="Henrissat B."/>
            <person name="Martinez A.T."/>
            <person name="Otillar R."/>
            <person name="Spatafora J.W."/>
            <person name="Yadav J.S."/>
            <person name="Aerts A."/>
            <person name="Benoit I."/>
            <person name="Boyd A."/>
            <person name="Carlson A."/>
            <person name="Copeland A."/>
            <person name="Coutinho P.M."/>
            <person name="de Vries R.P."/>
            <person name="Ferreira P."/>
            <person name="Findley K."/>
            <person name="Foster B."/>
            <person name="Gaskell J."/>
            <person name="Glotzer D."/>
            <person name="Gorecki P."/>
            <person name="Heitman J."/>
            <person name="Hesse C."/>
            <person name="Hori C."/>
            <person name="Igarashi K."/>
            <person name="Jurgens J.A."/>
            <person name="Kallen N."/>
            <person name="Kersten P."/>
            <person name="Kohler A."/>
            <person name="Kuees U."/>
            <person name="Kumar T.K.A."/>
            <person name="Kuo A."/>
            <person name="LaButti K."/>
            <person name="Larrondo L.F."/>
            <person name="Lindquist E."/>
            <person name="Ling A."/>
            <person name="Lombard V."/>
            <person name="Lucas S."/>
            <person name="Lundell T."/>
            <person name="Martin R."/>
            <person name="McLaughlin D.J."/>
            <person name="Morgenstern I."/>
            <person name="Morin E."/>
            <person name="Murat C."/>
            <person name="Nagy L.G."/>
            <person name="Nolan M."/>
            <person name="Ohm R.A."/>
            <person name="Patyshakuliyeva A."/>
            <person name="Rokas A."/>
            <person name="Ruiz-Duenas F.J."/>
            <person name="Sabat G."/>
            <person name="Salamov A."/>
            <person name="Samejima M."/>
            <person name="Schmutz J."/>
            <person name="Slot J.C."/>
            <person name="St John F."/>
            <person name="Stenlid J."/>
            <person name="Sun H."/>
            <person name="Sun S."/>
            <person name="Syed K."/>
            <person name="Tsang A."/>
            <person name="Wiebenga A."/>
            <person name="Young D."/>
            <person name="Pisabarro A."/>
            <person name="Eastwood D.C."/>
            <person name="Martin F."/>
            <person name="Cullen D."/>
            <person name="Grigoriev I.V."/>
            <person name="Hibbett D.S."/>
        </authorList>
    </citation>
    <scope>NUCLEOTIDE SEQUENCE [LARGE SCALE GENOMIC DNA]</scope>
    <source>
        <strain evidence="3">TFB10046</strain>
    </source>
</reference>
<dbReference type="InterPro" id="IPR036047">
    <property type="entry name" value="F-box-like_dom_sf"/>
</dbReference>
<gene>
    <name evidence="2" type="ORF">AURDEDRAFT_176703</name>
</gene>
<evidence type="ECO:0000313" key="2">
    <source>
        <dbReference type="EMBL" id="EJD34249.1"/>
    </source>
</evidence>
<sequence>MPGQDDGDIDLQGPVMKIPSELTYHIASLLPIKALFMAAMVCRRWRTLLLGCPELWTCIRIAFGGSRDEKKRPGRTDLWEPLLDAYLTRSQGLPLAVHLSIGDDFGDPACPELVGVTALLCSNMHRTRSLSVTLRPFYGTMSPVPAYLSTRAPILRSFCLDAREGFIEILRLFSDHAPCLASVEIAGDAYFAGKPLLSFPSITQLCYGGVLLTELAQDLLAQVPALQRLTLNMPEPVAFDPPFPGVIDLQIRVQQEWDASVYFPHARSICYALGSPHGAGVNDWDVSKANLAVTLTRLKHRTIKSLDMRLSRLCVRPLAGTDFDVIRMVVQADGAYIAVDLDWIRQTAYIVSSLHLHALERLVLHEGIWEDFMDLELPHLTELTVHLRGALEWWPLKRPSAARQPWPVSVLRFAHSPAVDEKSANAAEVALSIKAADVATLITRNLDPLALTRVVLRGWELAEPGMGELRITAPQARILYEDEITCDDWVKPTGWPTRYMESKGLQV</sequence>
<dbReference type="EMBL" id="JH687973">
    <property type="protein sequence ID" value="EJD34249.1"/>
    <property type="molecule type" value="Genomic_DNA"/>
</dbReference>
<dbReference type="PROSITE" id="PS50181">
    <property type="entry name" value="FBOX"/>
    <property type="match status" value="1"/>
</dbReference>
<evidence type="ECO:0000313" key="3">
    <source>
        <dbReference type="Proteomes" id="UP000006514"/>
    </source>
</evidence>
<dbReference type="Proteomes" id="UP000006514">
    <property type="component" value="Unassembled WGS sequence"/>
</dbReference>
<protein>
    <recommendedName>
        <fullName evidence="1">F-box domain-containing protein</fullName>
    </recommendedName>
</protein>
<evidence type="ECO:0000259" key="1">
    <source>
        <dbReference type="PROSITE" id="PS50181"/>
    </source>
</evidence>
<dbReference type="AlphaFoldDB" id="J0CV24"/>
<dbReference type="KEGG" id="adl:AURDEDRAFT_176703"/>
<dbReference type="Gene3D" id="1.20.1280.50">
    <property type="match status" value="1"/>
</dbReference>
<feature type="domain" description="F-box" evidence="1">
    <location>
        <begin position="12"/>
        <end position="59"/>
    </location>
</feature>
<keyword evidence="3" id="KW-1185">Reference proteome</keyword>
<name>J0CV24_AURST</name>